<dbReference type="AlphaFoldDB" id="A0A2P2L7A5"/>
<organism evidence="1">
    <name type="scientific">Rhizophora mucronata</name>
    <name type="common">Asiatic mangrove</name>
    <dbReference type="NCBI Taxonomy" id="61149"/>
    <lineage>
        <taxon>Eukaryota</taxon>
        <taxon>Viridiplantae</taxon>
        <taxon>Streptophyta</taxon>
        <taxon>Embryophyta</taxon>
        <taxon>Tracheophyta</taxon>
        <taxon>Spermatophyta</taxon>
        <taxon>Magnoliopsida</taxon>
        <taxon>eudicotyledons</taxon>
        <taxon>Gunneridae</taxon>
        <taxon>Pentapetalae</taxon>
        <taxon>rosids</taxon>
        <taxon>fabids</taxon>
        <taxon>Malpighiales</taxon>
        <taxon>Rhizophoraceae</taxon>
        <taxon>Rhizophora</taxon>
    </lineage>
</organism>
<evidence type="ECO:0000313" key="1">
    <source>
        <dbReference type="EMBL" id="MBX13860.1"/>
    </source>
</evidence>
<dbReference type="EMBL" id="GGEC01033376">
    <property type="protein sequence ID" value="MBX13860.1"/>
    <property type="molecule type" value="Transcribed_RNA"/>
</dbReference>
<protein>
    <submittedName>
        <fullName evidence="1">Uncharacterized protein MANES_10G116400</fullName>
    </submittedName>
</protein>
<proteinExistence type="predicted"/>
<reference evidence="1" key="1">
    <citation type="submission" date="2018-02" db="EMBL/GenBank/DDBJ databases">
        <title>Rhizophora mucronata_Transcriptome.</title>
        <authorList>
            <person name="Meera S.P."/>
            <person name="Sreeshan A."/>
            <person name="Augustine A."/>
        </authorList>
    </citation>
    <scope>NUCLEOTIDE SEQUENCE</scope>
    <source>
        <tissue evidence="1">Leaf</tissue>
    </source>
</reference>
<sequence length="58" mass="6822">MHISSHMNTQELPMQSQLVQNPHEINQKLPGKRTINNLYKPELNPPLEEQIKKKTKFT</sequence>
<name>A0A2P2L7A5_RHIMU</name>
<accession>A0A2P2L7A5</accession>